<feature type="transmembrane region" description="Helical" evidence="1">
    <location>
        <begin position="139"/>
        <end position="162"/>
    </location>
</feature>
<dbReference type="EMBL" id="LT719092">
    <property type="protein sequence ID" value="SJK85600.1"/>
    <property type="molecule type" value="Genomic_DNA"/>
</dbReference>
<reference evidence="2 5" key="1">
    <citation type="submission" date="2016-04" db="EMBL/GenBank/DDBJ databases">
        <authorList>
            <person name="Evans L.H."/>
            <person name="Alamgir A."/>
            <person name="Owens N."/>
            <person name="Weber N.D."/>
            <person name="Virtaneva K."/>
            <person name="Barbian K."/>
            <person name="Babar A."/>
            <person name="Rosenke K."/>
        </authorList>
    </citation>
    <scope>NUCLEOTIDE SEQUENCE [LARGE SCALE GENOMIC DNA]</scope>
    <source>
        <strain evidence="2">S5</strain>
        <strain evidence="5">S5(T) (JCM 30642 \VKM B-2941)</strain>
    </source>
</reference>
<feature type="transmembrane region" description="Helical" evidence="1">
    <location>
        <begin position="194"/>
        <end position="212"/>
    </location>
</feature>
<sequence length="299" mass="33845">MHDLLYIILTEILMTPFIVFVVLFVSSKFSSMTVRSISLILFLLSMMSGMLNSLNYYLLYPHGFLNQVMAINISMFEMTIIISYILVSAFNGNIGKMTKTHAKWIGILVGWNEVSMALFLYSLAYGFGTNGELVNTINIIGAGITNYLFTIPMIIEMVSLLFLKIHNGLTLRISTGIIAMQASDPGLFSGLYSIPLIIVFSTVMIVVLYFVLSYTYKNRKNLENEWRKMLNYFIFLILLSSIGLVMSAIIPGPFGVKWIIFALSMAFSMVYYFLISFKFFDSSTPVAIRRKLLESESTD</sequence>
<dbReference type="AlphaFoldDB" id="A0A1N5WLD2"/>
<keyword evidence="4" id="KW-1185">Reference proteome</keyword>
<evidence type="ECO:0000313" key="5">
    <source>
        <dbReference type="Proteomes" id="UP000195607"/>
    </source>
</evidence>
<feature type="transmembrane region" description="Helical" evidence="1">
    <location>
        <begin position="232"/>
        <end position="252"/>
    </location>
</feature>
<keyword evidence="1" id="KW-1133">Transmembrane helix</keyword>
<gene>
    <name evidence="3" type="ORF">CPM_1822</name>
    <name evidence="2" type="ORF">CSP5_1883</name>
</gene>
<evidence type="ECO:0000313" key="3">
    <source>
        <dbReference type="EMBL" id="SJK85600.1"/>
    </source>
</evidence>
<feature type="transmembrane region" description="Helical" evidence="1">
    <location>
        <begin position="258"/>
        <end position="280"/>
    </location>
</feature>
<evidence type="ECO:0000313" key="4">
    <source>
        <dbReference type="Proteomes" id="UP000187822"/>
    </source>
</evidence>
<keyword evidence="1" id="KW-0472">Membrane</keyword>
<name>A0A1N5WLD2_9ARCH</name>
<dbReference type="EMBL" id="LT671858">
    <property type="protein sequence ID" value="SIM85918.1"/>
    <property type="molecule type" value="Genomic_DNA"/>
</dbReference>
<evidence type="ECO:0000313" key="2">
    <source>
        <dbReference type="EMBL" id="SIM85918.1"/>
    </source>
</evidence>
<dbReference type="RefSeq" id="WP_077076692.1">
    <property type="nucleotide sequence ID" value="NZ_LT671858.1"/>
</dbReference>
<protein>
    <submittedName>
        <fullName evidence="2">Multipass membrane protein</fullName>
    </submittedName>
</protein>
<evidence type="ECO:0000256" key="1">
    <source>
        <dbReference type="SAM" id="Phobius"/>
    </source>
</evidence>
<reference evidence="4" key="3">
    <citation type="submission" date="2016-06" db="EMBL/GenBank/DDBJ databases">
        <authorList>
            <person name="Toshchakov V.S."/>
        </authorList>
    </citation>
    <scope>NUCLEOTIDE SEQUENCE [LARGE SCALE GENOMIC DNA]</scope>
    <source>
        <strain>PM4 (JCM 30641</strain>
        <strain evidence="4">\VKM B-2940)</strain>
    </source>
</reference>
<proteinExistence type="predicted"/>
<dbReference type="Proteomes" id="UP000195607">
    <property type="component" value="Chromosome I"/>
</dbReference>
<dbReference type="Proteomes" id="UP000187822">
    <property type="component" value="Chromosome I"/>
</dbReference>
<feature type="transmembrane region" description="Helical" evidence="1">
    <location>
        <begin position="70"/>
        <end position="92"/>
    </location>
</feature>
<feature type="transmembrane region" description="Helical" evidence="1">
    <location>
        <begin position="104"/>
        <end position="127"/>
    </location>
</feature>
<feature type="transmembrane region" description="Helical" evidence="1">
    <location>
        <begin position="37"/>
        <end position="58"/>
    </location>
</feature>
<organism evidence="2 5">
    <name type="scientific">Cuniculiplasma divulgatum</name>
    <dbReference type="NCBI Taxonomy" id="1673428"/>
    <lineage>
        <taxon>Archaea</taxon>
        <taxon>Methanobacteriati</taxon>
        <taxon>Thermoplasmatota</taxon>
        <taxon>Thermoplasmata</taxon>
        <taxon>Thermoplasmatales</taxon>
        <taxon>Cuniculiplasmataceae</taxon>
        <taxon>Cuniculiplasma</taxon>
    </lineage>
</organism>
<keyword evidence="1" id="KW-0812">Transmembrane</keyword>
<dbReference type="OrthoDB" id="57480at2157"/>
<dbReference type="GeneID" id="41589120"/>
<accession>A0A1N5WLD2</accession>
<dbReference type="KEGG" id="cdiv:CPM_1822"/>
<dbReference type="STRING" id="1673428.CPM_1822"/>
<reference evidence="3" key="2">
    <citation type="submission" date="2016-06" db="EMBL/GenBank/DDBJ databases">
        <authorList>
            <person name="Olsen C.W."/>
            <person name="Carey S."/>
            <person name="Hinshaw L."/>
            <person name="Karasin A.I."/>
        </authorList>
    </citation>
    <scope>NUCLEOTIDE SEQUENCE [LARGE SCALE GENOMIC DNA]</scope>
    <source>
        <strain evidence="3">PM4</strain>
    </source>
</reference>
<feature type="transmembrane region" description="Helical" evidence="1">
    <location>
        <begin position="6"/>
        <end position="25"/>
    </location>
</feature>